<name>A0A0R2B4U5_9LACO</name>
<keyword evidence="4 7" id="KW-0812">Transmembrane</keyword>
<dbReference type="AlphaFoldDB" id="A0A0R2B4U5"/>
<evidence type="ECO:0000313" key="9">
    <source>
        <dbReference type="Proteomes" id="UP000051612"/>
    </source>
</evidence>
<evidence type="ECO:0000256" key="4">
    <source>
        <dbReference type="ARBA" id="ARBA00022692"/>
    </source>
</evidence>
<feature type="transmembrane region" description="Helical" evidence="7">
    <location>
        <begin position="12"/>
        <end position="29"/>
    </location>
</feature>
<reference evidence="8 9" key="1">
    <citation type="journal article" date="2015" name="Genome Announc.">
        <title>Expanding the biotechnology potential of lactobacilli through comparative genomics of 213 strains and associated genera.</title>
        <authorList>
            <person name="Sun Z."/>
            <person name="Harris H.M."/>
            <person name="McCann A."/>
            <person name="Guo C."/>
            <person name="Argimon S."/>
            <person name="Zhang W."/>
            <person name="Yang X."/>
            <person name="Jeffery I.B."/>
            <person name="Cooney J.C."/>
            <person name="Kagawa T.F."/>
            <person name="Liu W."/>
            <person name="Song Y."/>
            <person name="Salvetti E."/>
            <person name="Wrobel A."/>
            <person name="Rasinkangas P."/>
            <person name="Parkhill J."/>
            <person name="Rea M.C."/>
            <person name="O'Sullivan O."/>
            <person name="Ritari J."/>
            <person name="Douillard F.P."/>
            <person name="Paul Ross R."/>
            <person name="Yang R."/>
            <person name="Briner A.E."/>
            <person name="Felis G.E."/>
            <person name="de Vos W.M."/>
            <person name="Barrangou R."/>
            <person name="Klaenhammer T.R."/>
            <person name="Caufield P.W."/>
            <person name="Cui Y."/>
            <person name="Zhang H."/>
            <person name="O'Toole P.W."/>
        </authorList>
    </citation>
    <scope>NUCLEOTIDE SEQUENCE [LARGE SCALE GENOMIC DNA]</scope>
    <source>
        <strain evidence="8 9">DSM 20452</strain>
    </source>
</reference>
<dbReference type="PANTHER" id="PTHR30106">
    <property type="entry name" value="INNER MEMBRANE PROTEIN YEIH-RELATED"/>
    <property type="match status" value="1"/>
</dbReference>
<evidence type="ECO:0000256" key="6">
    <source>
        <dbReference type="ARBA" id="ARBA00023136"/>
    </source>
</evidence>
<feature type="transmembrane region" description="Helical" evidence="7">
    <location>
        <begin position="35"/>
        <end position="53"/>
    </location>
</feature>
<evidence type="ECO:0000256" key="5">
    <source>
        <dbReference type="ARBA" id="ARBA00022989"/>
    </source>
</evidence>
<evidence type="ECO:0000256" key="2">
    <source>
        <dbReference type="ARBA" id="ARBA00007977"/>
    </source>
</evidence>
<keyword evidence="5 7" id="KW-1133">Transmembrane helix</keyword>
<feature type="transmembrane region" description="Helical" evidence="7">
    <location>
        <begin position="223"/>
        <end position="244"/>
    </location>
</feature>
<feature type="transmembrane region" description="Helical" evidence="7">
    <location>
        <begin position="297"/>
        <end position="317"/>
    </location>
</feature>
<accession>A0A0R2B4U5</accession>
<feature type="transmembrane region" description="Helical" evidence="7">
    <location>
        <begin position="324"/>
        <end position="346"/>
    </location>
</feature>
<feature type="transmembrane region" description="Helical" evidence="7">
    <location>
        <begin position="265"/>
        <end position="285"/>
    </location>
</feature>
<dbReference type="Pfam" id="PF03601">
    <property type="entry name" value="Cons_hypoth698"/>
    <property type="match status" value="1"/>
</dbReference>
<dbReference type="EMBL" id="AYYN01000106">
    <property type="protein sequence ID" value="KRM74215.1"/>
    <property type="molecule type" value="Genomic_DNA"/>
</dbReference>
<evidence type="ECO:0000256" key="1">
    <source>
        <dbReference type="ARBA" id="ARBA00004651"/>
    </source>
</evidence>
<organism evidence="8 9">
    <name type="scientific">Ligilactobacillus murinus DSM 20452 = NBRC 14221</name>
    <dbReference type="NCBI Taxonomy" id="1423772"/>
    <lineage>
        <taxon>Bacteria</taxon>
        <taxon>Bacillati</taxon>
        <taxon>Bacillota</taxon>
        <taxon>Bacilli</taxon>
        <taxon>Lactobacillales</taxon>
        <taxon>Lactobacillaceae</taxon>
        <taxon>Ligilactobacillus</taxon>
    </lineage>
</organism>
<evidence type="ECO:0000256" key="3">
    <source>
        <dbReference type="ARBA" id="ARBA00022475"/>
    </source>
</evidence>
<dbReference type="GO" id="GO:0005886">
    <property type="term" value="C:plasma membrane"/>
    <property type="evidence" value="ECO:0007669"/>
    <property type="project" value="UniProtKB-SubCell"/>
</dbReference>
<dbReference type="PANTHER" id="PTHR30106:SF2">
    <property type="entry name" value="UPF0324 INNER MEMBRANE PROTEIN YEIH"/>
    <property type="match status" value="1"/>
</dbReference>
<comment type="subcellular location">
    <subcellularLocation>
        <location evidence="1">Cell membrane</location>
        <topology evidence="1">Multi-pass membrane protein</topology>
    </subcellularLocation>
</comment>
<feature type="transmembrane region" description="Helical" evidence="7">
    <location>
        <begin position="92"/>
        <end position="112"/>
    </location>
</feature>
<gene>
    <name evidence="8" type="ORF">FC48_GL000467</name>
</gene>
<evidence type="ECO:0000313" key="8">
    <source>
        <dbReference type="EMBL" id="KRM74215.1"/>
    </source>
</evidence>
<feature type="transmembrane region" description="Helical" evidence="7">
    <location>
        <begin position="163"/>
        <end position="182"/>
    </location>
</feature>
<dbReference type="Proteomes" id="UP000051612">
    <property type="component" value="Unassembled WGS sequence"/>
</dbReference>
<dbReference type="InterPro" id="IPR018383">
    <property type="entry name" value="UPF0324_pro"/>
</dbReference>
<keyword evidence="6 7" id="KW-0472">Membrane</keyword>
<evidence type="ECO:0000256" key="7">
    <source>
        <dbReference type="SAM" id="Phobius"/>
    </source>
</evidence>
<sequence length="347" mass="36913">MILLQMLKTRSFWNAAVLTLACALLGVLLAKLPYLELVGTLVIALVLGMALQVKPNWVEASKPGVGFISNKFLRLGIILLGFRLNLMKLADAGIKTILIAIFLVTVTIYLTYYLCERFGAESDLSILTAAGCGVCGAAAVMGVSPQIKNDGVDEEIKRENEVLAIAVVCVMGTLFTLIEIGLRPLLHMTDSQFGVMAGGSLHEIAHAVAAGSAGGTISLDDALIMKLSRVLLLAPVALVIGIWYQKHLAKKGQLKQSTGEKNKLPIPWFMAGFLISSVIGTFIPLPTILLDSLVQAAYIFLGMAMAALGMSVNFHVIAKRGKSVFTASLISSVVLLILAAGAAKLFF</sequence>
<keyword evidence="3" id="KW-1003">Cell membrane</keyword>
<comment type="caution">
    <text evidence="8">The sequence shown here is derived from an EMBL/GenBank/DDBJ whole genome shotgun (WGS) entry which is preliminary data.</text>
</comment>
<protein>
    <recommendedName>
        <fullName evidence="10">PSE family sulfate exporter</fullName>
    </recommendedName>
</protein>
<dbReference type="PATRIC" id="fig|1423772.3.peg.511"/>
<proteinExistence type="inferred from homology"/>
<comment type="similarity">
    <text evidence="2">Belongs to the UPF0324 family.</text>
</comment>
<feature type="transmembrane region" description="Helical" evidence="7">
    <location>
        <begin position="124"/>
        <end position="143"/>
    </location>
</feature>
<evidence type="ECO:0008006" key="10">
    <source>
        <dbReference type="Google" id="ProtNLM"/>
    </source>
</evidence>